<evidence type="ECO:0000256" key="5">
    <source>
        <dbReference type="ARBA" id="ARBA00022842"/>
    </source>
</evidence>
<dbReference type="CDD" id="cd04606">
    <property type="entry name" value="CBS_pair_Mg_transporter"/>
    <property type="match status" value="1"/>
</dbReference>
<dbReference type="PROSITE" id="PS51371">
    <property type="entry name" value="CBS"/>
    <property type="match status" value="1"/>
</dbReference>
<dbReference type="InterPro" id="IPR000644">
    <property type="entry name" value="CBS_dom"/>
</dbReference>
<dbReference type="InterPro" id="IPR006667">
    <property type="entry name" value="SLC41_membr_dom"/>
</dbReference>
<comment type="function">
    <text evidence="9">Acts as a magnesium transporter.</text>
</comment>
<evidence type="ECO:0000256" key="2">
    <source>
        <dbReference type="ARBA" id="ARBA00009749"/>
    </source>
</evidence>
<dbReference type="Proteomes" id="UP001597128">
    <property type="component" value="Unassembled WGS sequence"/>
</dbReference>
<keyword evidence="8" id="KW-0129">CBS domain</keyword>
<reference evidence="12" key="1">
    <citation type="journal article" date="2019" name="Int. J. Syst. Evol. Microbiol.">
        <title>The Global Catalogue of Microorganisms (GCM) 10K type strain sequencing project: providing services to taxonomists for standard genome sequencing and annotation.</title>
        <authorList>
            <consortium name="The Broad Institute Genomics Platform"/>
            <consortium name="The Broad Institute Genome Sequencing Center for Infectious Disease"/>
            <person name="Wu L."/>
            <person name="Ma J."/>
        </authorList>
    </citation>
    <scope>NUCLEOTIDE SEQUENCE [LARGE SCALE GENOMIC DNA]</scope>
    <source>
        <strain evidence="12">CCUG 58412</strain>
    </source>
</reference>
<proteinExistence type="inferred from homology"/>
<dbReference type="Gene3D" id="1.25.60.10">
    <property type="entry name" value="MgtE N-terminal domain-like"/>
    <property type="match status" value="1"/>
</dbReference>
<feature type="domain" description="CBS" evidence="10">
    <location>
        <begin position="240"/>
        <end position="298"/>
    </location>
</feature>
<keyword evidence="5 9" id="KW-0460">Magnesium</keyword>
<dbReference type="InterPro" id="IPR038076">
    <property type="entry name" value="MgtE_N_sf"/>
</dbReference>
<keyword evidence="7 9" id="KW-0472">Membrane</keyword>
<feature type="transmembrane region" description="Helical" evidence="9">
    <location>
        <begin position="425"/>
        <end position="449"/>
    </location>
</feature>
<evidence type="ECO:0000256" key="6">
    <source>
        <dbReference type="ARBA" id="ARBA00022989"/>
    </source>
</evidence>
<evidence type="ECO:0000313" key="12">
    <source>
        <dbReference type="Proteomes" id="UP001597128"/>
    </source>
</evidence>
<dbReference type="PANTHER" id="PTHR43773">
    <property type="entry name" value="MAGNESIUM TRANSPORTER MGTE"/>
    <property type="match status" value="1"/>
</dbReference>
<evidence type="ECO:0000259" key="10">
    <source>
        <dbReference type="PROSITE" id="PS51371"/>
    </source>
</evidence>
<sequence length="485" mass="53659">MTEIREHDEKVSESKESLSETLQQVINLLGKHKLVEHVVHKQDMPNHGLVESLVHKQNLNILQHKLDQLHPADVAYILESLPLDDRLMVWDLVKAERDGEILLEASDAVRQTLIADMDSEELLAAAEQLNTDELADLAPDLPKDVLQDLMYSLDTQNRERLQSALSYPEDTVGAIMDFDIVTIRDDITLEVVLRYLRRLPKFPDHTDKLFVINRDDILQGVLPLKRIILNDPETEVGDIMSTDAVVFHPEDMSDQAAMAFERYDLVTAPVVDNNRKLVGRITVDTVMDIIREEAEADMLSWAGLREEEDFFASIWKSVQNRWAWLAINLVTALVASRVIGLFEDSIEKIVALAALMPIVAGIGGNSGNQTSTMIVRGLALGQISSYHMKSLLQKELGVALLNGLLWGGVLGLIAYMLYGSAALGLVMMSAMTLNLLLAAVNGVMIPLVMNKLGRDPAVGTSVMITAITDSGGFLIFLGLATIILL</sequence>
<comment type="caution">
    <text evidence="11">The sequence shown here is derived from an EMBL/GenBank/DDBJ whole genome shotgun (WGS) entry which is preliminary data.</text>
</comment>
<evidence type="ECO:0000256" key="9">
    <source>
        <dbReference type="RuleBase" id="RU362011"/>
    </source>
</evidence>
<keyword evidence="6 9" id="KW-1133">Transmembrane helix</keyword>
<dbReference type="SMART" id="SM00924">
    <property type="entry name" value="MgtE_N"/>
    <property type="match status" value="1"/>
</dbReference>
<dbReference type="InterPro" id="IPR006668">
    <property type="entry name" value="Mg_transptr_MgtE_intracell_dom"/>
</dbReference>
<accession>A0ABW3F7I0</accession>
<feature type="transmembrane region" description="Helical" evidence="9">
    <location>
        <begin position="396"/>
        <end position="418"/>
    </location>
</feature>
<dbReference type="SUPFAM" id="SSF161093">
    <property type="entry name" value="MgtE membrane domain-like"/>
    <property type="match status" value="1"/>
</dbReference>
<protein>
    <recommendedName>
        <fullName evidence="9">Magnesium transporter MgtE</fullName>
    </recommendedName>
</protein>
<dbReference type="Pfam" id="PF01769">
    <property type="entry name" value="MgtE"/>
    <property type="match status" value="1"/>
</dbReference>
<keyword evidence="9" id="KW-0479">Metal-binding</keyword>
<dbReference type="Pfam" id="PF00571">
    <property type="entry name" value="CBS"/>
    <property type="match status" value="2"/>
</dbReference>
<comment type="caution">
    <text evidence="9">Lacks conserved residue(s) required for the propagation of feature annotation.</text>
</comment>
<dbReference type="InterPro" id="IPR046342">
    <property type="entry name" value="CBS_dom_sf"/>
</dbReference>
<keyword evidence="3 9" id="KW-0813">Transport</keyword>
<evidence type="ECO:0000256" key="3">
    <source>
        <dbReference type="ARBA" id="ARBA00022448"/>
    </source>
</evidence>
<dbReference type="RefSeq" id="WP_379057003.1">
    <property type="nucleotide sequence ID" value="NZ_JBHTKB010000001.1"/>
</dbReference>
<keyword evidence="12" id="KW-1185">Reference proteome</keyword>
<dbReference type="PANTHER" id="PTHR43773:SF1">
    <property type="entry name" value="MAGNESIUM TRANSPORTER MGTE"/>
    <property type="match status" value="1"/>
</dbReference>
<organism evidence="11 12">
    <name type="scientific">Methylophilus luteus</name>
    <dbReference type="NCBI Taxonomy" id="640108"/>
    <lineage>
        <taxon>Bacteria</taxon>
        <taxon>Pseudomonadati</taxon>
        <taxon>Pseudomonadota</taxon>
        <taxon>Betaproteobacteria</taxon>
        <taxon>Nitrosomonadales</taxon>
        <taxon>Methylophilaceae</taxon>
        <taxon>Methylophilus</taxon>
    </lineage>
</organism>
<dbReference type="Gene3D" id="3.10.580.10">
    <property type="entry name" value="CBS-domain"/>
    <property type="match status" value="1"/>
</dbReference>
<evidence type="ECO:0000256" key="8">
    <source>
        <dbReference type="PROSITE-ProRule" id="PRU00703"/>
    </source>
</evidence>
<dbReference type="Pfam" id="PF03448">
    <property type="entry name" value="MgtE_N"/>
    <property type="match status" value="1"/>
</dbReference>
<feature type="transmembrane region" description="Helical" evidence="9">
    <location>
        <begin position="461"/>
        <end position="484"/>
    </location>
</feature>
<dbReference type="SUPFAM" id="SSF158791">
    <property type="entry name" value="MgtE N-terminal domain-like"/>
    <property type="match status" value="1"/>
</dbReference>
<keyword evidence="9" id="KW-1003">Cell membrane</keyword>
<comment type="subunit">
    <text evidence="9">Homodimer.</text>
</comment>
<evidence type="ECO:0000256" key="7">
    <source>
        <dbReference type="ARBA" id="ARBA00023136"/>
    </source>
</evidence>
<keyword evidence="4 9" id="KW-0812">Transmembrane</keyword>
<evidence type="ECO:0000256" key="4">
    <source>
        <dbReference type="ARBA" id="ARBA00022692"/>
    </source>
</evidence>
<dbReference type="InterPro" id="IPR006669">
    <property type="entry name" value="MgtE_transporter"/>
</dbReference>
<comment type="subcellular location">
    <subcellularLocation>
        <location evidence="9">Cell membrane</location>
        <topology evidence="9">Multi-pass membrane protein</topology>
    </subcellularLocation>
    <subcellularLocation>
        <location evidence="1">Membrane</location>
        <topology evidence="1">Multi-pass membrane protein</topology>
    </subcellularLocation>
</comment>
<dbReference type="Gene3D" id="1.10.357.20">
    <property type="entry name" value="SLC41 divalent cation transporters, integral membrane domain"/>
    <property type="match status" value="1"/>
</dbReference>
<dbReference type="EMBL" id="JBHTKB010000001">
    <property type="protein sequence ID" value="MFD0913603.1"/>
    <property type="molecule type" value="Genomic_DNA"/>
</dbReference>
<name>A0ABW3F7I0_9PROT</name>
<dbReference type="InterPro" id="IPR036739">
    <property type="entry name" value="SLC41_membr_dom_sf"/>
</dbReference>
<comment type="similarity">
    <text evidence="2 9">Belongs to the SLC41A transporter family.</text>
</comment>
<evidence type="ECO:0000313" key="11">
    <source>
        <dbReference type="EMBL" id="MFD0913603.1"/>
    </source>
</evidence>
<evidence type="ECO:0000256" key="1">
    <source>
        <dbReference type="ARBA" id="ARBA00004141"/>
    </source>
</evidence>
<dbReference type="SUPFAM" id="SSF54631">
    <property type="entry name" value="CBS-domain pair"/>
    <property type="match status" value="1"/>
</dbReference>
<gene>
    <name evidence="11" type="primary">mgtE</name>
    <name evidence="11" type="ORF">ACFQ1Z_08595</name>
</gene>
<dbReference type="NCBIfam" id="TIGR00400">
    <property type="entry name" value="mgtE"/>
    <property type="match status" value="1"/>
</dbReference>